<dbReference type="PROSITE" id="PS50918">
    <property type="entry name" value="WWE"/>
    <property type="match status" value="1"/>
</dbReference>
<comment type="subcellular location">
    <subcellularLocation>
        <location evidence="1">Nucleus</location>
    </subcellularLocation>
</comment>
<dbReference type="InterPro" id="IPR004170">
    <property type="entry name" value="WWE_dom"/>
</dbReference>
<dbReference type="Gene3D" id="3.90.228.10">
    <property type="match status" value="1"/>
</dbReference>
<dbReference type="InterPro" id="IPR051712">
    <property type="entry name" value="ARTD-AVP"/>
</dbReference>
<evidence type="ECO:0000256" key="4">
    <source>
        <dbReference type="RuleBase" id="RU362114"/>
    </source>
</evidence>
<comment type="similarity">
    <text evidence="3">Belongs to the ARTD/PARP family.</text>
</comment>
<dbReference type="PROSITE" id="PS51059">
    <property type="entry name" value="PARP_CATALYTIC"/>
    <property type="match status" value="1"/>
</dbReference>
<protein>
    <recommendedName>
        <fullName evidence="4">Poly [ADP-ribose] polymerase</fullName>
        <shortName evidence="4">PARP</shortName>
        <ecNumber evidence="4">2.4.2.-</ecNumber>
    </recommendedName>
</protein>
<keyword evidence="4" id="KW-0808">Transferase</keyword>
<dbReference type="InterPro" id="IPR012317">
    <property type="entry name" value="Poly(ADP-ribose)pol_cat_dom"/>
</dbReference>
<feature type="region of interest" description="Disordered" evidence="5">
    <location>
        <begin position="170"/>
        <end position="196"/>
    </location>
</feature>
<dbReference type="GO" id="GO:0003950">
    <property type="term" value="F:NAD+ poly-ADP-ribosyltransferase activity"/>
    <property type="evidence" value="ECO:0007669"/>
    <property type="project" value="UniProtKB-UniRule"/>
</dbReference>
<dbReference type="InterPro" id="IPR037197">
    <property type="entry name" value="WWE_dom_sf"/>
</dbReference>
<sequence>MAEASCPRGAKRKMAAGEAETLSKSSRVPLLLPPLLLEIPADTNTSLPVWEAIRSQQVDVSWTFNPYSISVRLTPAASKRGKTATSSKRQATANVAKASALSSIIPQPQVVTQPITQQHGASHGASCVLLAFTQTSTHLLPCPSGQPQTVTPQSPTFFIPSLPLIITQSQPAHQPSTPTKSGVSTAIQSPTTTPTKLRAPPKTLVPFLFHTKISPNIHICDSFLLNMCHEGKKCKMHHTPYPFHWQLWCVTTHEWVDIPARSQVLLERNYCNVSNESVSIKDGRLSNSESPVKNPYFPSKWKLYWWNNFTWEEYDRNRTTLLLKKMRDKKPECSFHIGAQEYKLDFYTMTQTNVTTGFQRKVRCRPVYHSPDSIQPYLRTGIHTDCPEAPSDPPGVNFSVNPLEEFSAWYPPVWCLTSEENYSLVGVPAGTQAYHSVQNLFFESLPETRVDIISIQQVQNLLHWDKYQRHKVYMQKLLIKLKEPLERHLFHGTTKEASKGICHNNFDPRLAGVNGASYGFGSYFATTASLSNTYSATVGPDEEHHMFLAKVLVGKVSLGRNNYRRPPPLYSKTKQYLLYDTCVDDMSKPTTFVVFDSCQCYPYYLIKYKGLPREIDI</sequence>
<keyword evidence="2" id="KW-0539">Nucleus</keyword>
<dbReference type="Pfam" id="PF02825">
    <property type="entry name" value="WWE"/>
    <property type="match status" value="1"/>
</dbReference>
<feature type="domain" description="PARP catalytic" evidence="7">
    <location>
        <begin position="410"/>
        <end position="617"/>
    </location>
</feature>
<evidence type="ECO:0000256" key="5">
    <source>
        <dbReference type="SAM" id="MobiDB-lite"/>
    </source>
</evidence>
<evidence type="ECO:0000256" key="1">
    <source>
        <dbReference type="ARBA" id="ARBA00004123"/>
    </source>
</evidence>
<evidence type="ECO:0000259" key="7">
    <source>
        <dbReference type="PROSITE" id="PS51059"/>
    </source>
</evidence>
<feature type="region of interest" description="Disordered" evidence="5">
    <location>
        <begin position="1"/>
        <end position="20"/>
    </location>
</feature>
<evidence type="ECO:0000256" key="3">
    <source>
        <dbReference type="ARBA" id="ARBA00024347"/>
    </source>
</evidence>
<dbReference type="SUPFAM" id="SSF56399">
    <property type="entry name" value="ADP-ribosylation"/>
    <property type="match status" value="1"/>
</dbReference>
<organism evidence="8 9">
    <name type="scientific">Channa argus</name>
    <name type="common">Northern snakehead</name>
    <name type="synonym">Ophicephalus argus</name>
    <dbReference type="NCBI Taxonomy" id="215402"/>
    <lineage>
        <taxon>Eukaryota</taxon>
        <taxon>Metazoa</taxon>
        <taxon>Chordata</taxon>
        <taxon>Craniata</taxon>
        <taxon>Vertebrata</taxon>
        <taxon>Euteleostomi</taxon>
        <taxon>Actinopterygii</taxon>
        <taxon>Neopterygii</taxon>
        <taxon>Teleostei</taxon>
        <taxon>Neoteleostei</taxon>
        <taxon>Acanthomorphata</taxon>
        <taxon>Anabantaria</taxon>
        <taxon>Anabantiformes</taxon>
        <taxon>Channoidei</taxon>
        <taxon>Channidae</taxon>
        <taxon>Channa</taxon>
    </lineage>
</organism>
<reference evidence="8 9" key="1">
    <citation type="submission" date="2019-02" db="EMBL/GenBank/DDBJ databases">
        <title>Opniocepnalus argus genome.</title>
        <authorList>
            <person name="Zhou C."/>
            <person name="Xiao S."/>
        </authorList>
    </citation>
    <scope>NUCLEOTIDE SEQUENCE [LARGE SCALE GENOMIC DNA]</scope>
    <source>
        <strain evidence="8">OARG1902GOOAL</strain>
        <tissue evidence="8">Muscle</tissue>
    </source>
</reference>
<dbReference type="EMBL" id="CM015732">
    <property type="protein sequence ID" value="KAF3705228.1"/>
    <property type="molecule type" value="Genomic_DNA"/>
</dbReference>
<dbReference type="Pfam" id="PF00644">
    <property type="entry name" value="PARP"/>
    <property type="match status" value="1"/>
</dbReference>
<proteinExistence type="inferred from homology"/>
<gene>
    <name evidence="8" type="ORF">EXN66_Car020919</name>
</gene>
<feature type="compositionally biased region" description="Polar residues" evidence="5">
    <location>
        <begin position="170"/>
        <end position="195"/>
    </location>
</feature>
<reference evidence="9" key="2">
    <citation type="submission" date="2019-02" db="EMBL/GenBank/DDBJ databases">
        <title>Opniocepnalus argus Var Kimnra genome.</title>
        <authorList>
            <person name="Zhou C."/>
            <person name="Xiao S."/>
        </authorList>
    </citation>
    <scope>NUCLEOTIDE SEQUENCE [LARGE SCALE GENOMIC DNA]</scope>
</reference>
<keyword evidence="4" id="KW-0328">Glycosyltransferase</keyword>
<dbReference type="GO" id="GO:1990404">
    <property type="term" value="F:NAD+-protein mono-ADP-ribosyltransferase activity"/>
    <property type="evidence" value="ECO:0007669"/>
    <property type="project" value="TreeGrafter"/>
</dbReference>
<dbReference type="Gene3D" id="3.30.720.50">
    <property type="match status" value="1"/>
</dbReference>
<dbReference type="Proteomes" id="UP000503349">
    <property type="component" value="Chromosome 21"/>
</dbReference>
<dbReference type="PANTHER" id="PTHR45740:SF6">
    <property type="entry name" value="PROTEIN MONO-ADP-RIBOSYLTRANSFERASE PARP12"/>
    <property type="match status" value="1"/>
</dbReference>
<dbReference type="GO" id="GO:0005634">
    <property type="term" value="C:nucleus"/>
    <property type="evidence" value="ECO:0007669"/>
    <property type="project" value="UniProtKB-SubCell"/>
</dbReference>
<dbReference type="AlphaFoldDB" id="A0A6G1QSN7"/>
<dbReference type="CDD" id="cd01439">
    <property type="entry name" value="TCCD_inducible_PARP_like"/>
    <property type="match status" value="1"/>
</dbReference>
<keyword evidence="9" id="KW-1185">Reference proteome</keyword>
<dbReference type="PANTHER" id="PTHR45740">
    <property type="entry name" value="POLY [ADP-RIBOSE] POLYMERASE"/>
    <property type="match status" value="1"/>
</dbReference>
<keyword evidence="4" id="KW-0520">NAD</keyword>
<evidence type="ECO:0000313" key="9">
    <source>
        <dbReference type="Proteomes" id="UP000503349"/>
    </source>
</evidence>
<evidence type="ECO:0000313" key="8">
    <source>
        <dbReference type="EMBL" id="KAF3705228.1"/>
    </source>
</evidence>
<dbReference type="EC" id="2.4.2.-" evidence="4"/>
<feature type="domain" description="WWE" evidence="6">
    <location>
        <begin position="287"/>
        <end position="364"/>
    </location>
</feature>
<evidence type="ECO:0000256" key="2">
    <source>
        <dbReference type="ARBA" id="ARBA00023242"/>
    </source>
</evidence>
<accession>A0A6G1QSN7</accession>
<dbReference type="SUPFAM" id="SSF117839">
    <property type="entry name" value="WWE domain"/>
    <property type="match status" value="1"/>
</dbReference>
<name>A0A6G1QSN7_CHAAH</name>
<evidence type="ECO:0000259" key="6">
    <source>
        <dbReference type="PROSITE" id="PS50918"/>
    </source>
</evidence>